<evidence type="ECO:0000313" key="3">
    <source>
        <dbReference type="Proteomes" id="UP000027361"/>
    </source>
</evidence>
<organism evidence="2 3">
    <name type="scientific">Tilletiaria anomala (strain ATCC 24038 / CBS 436.72 / UBC 951)</name>
    <dbReference type="NCBI Taxonomy" id="1037660"/>
    <lineage>
        <taxon>Eukaryota</taxon>
        <taxon>Fungi</taxon>
        <taxon>Dikarya</taxon>
        <taxon>Basidiomycota</taxon>
        <taxon>Ustilaginomycotina</taxon>
        <taxon>Exobasidiomycetes</taxon>
        <taxon>Georgefischeriales</taxon>
        <taxon>Tilletiariaceae</taxon>
        <taxon>Tilletiaria</taxon>
    </lineage>
</organism>
<proteinExistence type="predicted"/>
<reference evidence="2 3" key="1">
    <citation type="submission" date="2014-05" db="EMBL/GenBank/DDBJ databases">
        <title>Draft genome sequence of a rare smut relative, Tilletiaria anomala UBC 951.</title>
        <authorList>
            <consortium name="DOE Joint Genome Institute"/>
            <person name="Toome M."/>
            <person name="Kuo A."/>
            <person name="Henrissat B."/>
            <person name="Lipzen A."/>
            <person name="Tritt A."/>
            <person name="Yoshinaga Y."/>
            <person name="Zane M."/>
            <person name="Barry K."/>
            <person name="Grigoriev I.V."/>
            <person name="Spatafora J.W."/>
            <person name="Aimea M.C."/>
        </authorList>
    </citation>
    <scope>NUCLEOTIDE SEQUENCE [LARGE SCALE GENOMIC DNA]</scope>
    <source>
        <strain evidence="2 3">UBC 951</strain>
    </source>
</reference>
<gene>
    <name evidence="2" type="ORF">K437DRAFT_211698</name>
</gene>
<dbReference type="PANTHER" id="PTHR39463:SF1">
    <property type="entry name" value="MEDUSA"/>
    <property type="match status" value="1"/>
</dbReference>
<dbReference type="InParanoid" id="A0A066VI65"/>
<dbReference type="Proteomes" id="UP000027361">
    <property type="component" value="Unassembled WGS sequence"/>
</dbReference>
<dbReference type="OrthoDB" id="1751210at2759"/>
<sequence>GDLSEMAVGWTVNEWQTGRRLVQFWRKQQNTTIHATFRAILPEQYIPNSIVVSCIFREERNECFITSVDMIYLLEALVANRFSIEEKNRIRRNLEGFRPETVSKHKKGTEAFFKRIMSFPDPKPRNIEKDVKAFPWRILGPALQKVLSKYSA</sequence>
<dbReference type="PANTHER" id="PTHR39463">
    <property type="entry name" value="MEDUSA"/>
    <property type="match status" value="1"/>
</dbReference>
<dbReference type="Pfam" id="PF23305">
    <property type="entry name" value="DUF7082"/>
    <property type="match status" value="1"/>
</dbReference>
<dbReference type="GeneID" id="25262088"/>
<protein>
    <recommendedName>
        <fullName evidence="1">DUF7082 domain-containing protein</fullName>
    </recommendedName>
</protein>
<name>A0A066VI65_TILAU</name>
<dbReference type="STRING" id="1037660.A0A066VI65"/>
<accession>A0A066VI65</accession>
<dbReference type="InterPro" id="IPR055509">
    <property type="entry name" value="DUF7082"/>
</dbReference>
<feature type="non-terminal residue" evidence="2">
    <location>
        <position position="152"/>
    </location>
</feature>
<dbReference type="RefSeq" id="XP_013241245.1">
    <property type="nucleotide sequence ID" value="XM_013385791.1"/>
</dbReference>
<evidence type="ECO:0000259" key="1">
    <source>
        <dbReference type="Pfam" id="PF23305"/>
    </source>
</evidence>
<feature type="domain" description="DUF7082" evidence="1">
    <location>
        <begin position="1"/>
        <end position="147"/>
    </location>
</feature>
<dbReference type="GO" id="GO:0005634">
    <property type="term" value="C:nucleus"/>
    <property type="evidence" value="ECO:0007669"/>
    <property type="project" value="TreeGrafter"/>
</dbReference>
<dbReference type="HOGENOM" id="CLU_115941_0_0_1"/>
<dbReference type="EMBL" id="JMSN01000096">
    <property type="protein sequence ID" value="KDN40008.1"/>
    <property type="molecule type" value="Genomic_DNA"/>
</dbReference>
<feature type="non-terminal residue" evidence="2">
    <location>
        <position position="1"/>
    </location>
</feature>
<dbReference type="OMA" id="KAFPWRI"/>
<comment type="caution">
    <text evidence="2">The sequence shown here is derived from an EMBL/GenBank/DDBJ whole genome shotgun (WGS) entry which is preliminary data.</text>
</comment>
<keyword evidence="3" id="KW-1185">Reference proteome</keyword>
<evidence type="ECO:0000313" key="2">
    <source>
        <dbReference type="EMBL" id="KDN40008.1"/>
    </source>
</evidence>
<dbReference type="AlphaFoldDB" id="A0A066VI65"/>